<protein>
    <recommendedName>
        <fullName evidence="2">RNase H type-1 domain-containing protein</fullName>
    </recommendedName>
</protein>
<proteinExistence type="predicted"/>
<dbReference type="Proteomes" id="UP001642360">
    <property type="component" value="Unassembled WGS sequence"/>
</dbReference>
<evidence type="ECO:0000259" key="2">
    <source>
        <dbReference type="Pfam" id="PF13456"/>
    </source>
</evidence>
<dbReference type="EMBL" id="CAUOFW020002547">
    <property type="protein sequence ID" value="CAK9154603.1"/>
    <property type="molecule type" value="Genomic_DNA"/>
</dbReference>
<name>A0ABC8SHP8_9AQUA</name>
<dbReference type="InterPro" id="IPR053151">
    <property type="entry name" value="RNase_H-like"/>
</dbReference>
<comment type="caution">
    <text evidence="3">The sequence shown here is derived from an EMBL/GenBank/DDBJ whole genome shotgun (WGS) entry which is preliminary data.</text>
</comment>
<dbReference type="PANTHER" id="PTHR47723">
    <property type="entry name" value="OS05G0353850 PROTEIN"/>
    <property type="match status" value="1"/>
</dbReference>
<organism evidence="3 4">
    <name type="scientific">Ilex paraguariensis</name>
    <name type="common">yerba mate</name>
    <dbReference type="NCBI Taxonomy" id="185542"/>
    <lineage>
        <taxon>Eukaryota</taxon>
        <taxon>Viridiplantae</taxon>
        <taxon>Streptophyta</taxon>
        <taxon>Embryophyta</taxon>
        <taxon>Tracheophyta</taxon>
        <taxon>Spermatophyta</taxon>
        <taxon>Magnoliopsida</taxon>
        <taxon>eudicotyledons</taxon>
        <taxon>Gunneridae</taxon>
        <taxon>Pentapetalae</taxon>
        <taxon>asterids</taxon>
        <taxon>campanulids</taxon>
        <taxon>Aquifoliales</taxon>
        <taxon>Aquifoliaceae</taxon>
        <taxon>Ilex</taxon>
    </lineage>
</organism>
<dbReference type="Gene3D" id="3.30.420.10">
    <property type="entry name" value="Ribonuclease H-like superfamily/Ribonuclease H"/>
    <property type="match status" value="1"/>
</dbReference>
<dbReference type="InterPro" id="IPR002156">
    <property type="entry name" value="RNaseH_domain"/>
</dbReference>
<dbReference type="PANTHER" id="PTHR47723:SF19">
    <property type="entry name" value="POLYNUCLEOTIDYL TRANSFERASE, RIBONUCLEASE H-LIKE SUPERFAMILY PROTEIN"/>
    <property type="match status" value="1"/>
</dbReference>
<sequence length="215" mass="24379">MEQSSASAQRTDKEEPSSTHRNEMVHSGLSKNLAIIVQEARVFLEQFQHANGIQGPVASIFALWKPPRDGLVKVNFCGFEILDGRTMGVSVVLRDNWGVILARMARKYMRREVAWSVEAIAMQEAVNFARLQGIVFVVLERDCIHFLKSVMAKNSDVQKDHMDANLNSVRRVLLSLSHYEITMVRRNGNRVASNLAKYERFLEGSIILRECAPHL</sequence>
<evidence type="ECO:0000313" key="3">
    <source>
        <dbReference type="EMBL" id="CAK9154603.1"/>
    </source>
</evidence>
<dbReference type="AlphaFoldDB" id="A0ABC8SHP8"/>
<feature type="domain" description="RNase H type-1" evidence="2">
    <location>
        <begin position="88"/>
        <end position="198"/>
    </location>
</feature>
<feature type="region of interest" description="Disordered" evidence="1">
    <location>
        <begin position="1"/>
        <end position="24"/>
    </location>
</feature>
<keyword evidence="4" id="KW-1185">Reference proteome</keyword>
<gene>
    <name evidence="3" type="ORF">ILEXP_LOCUS22937</name>
</gene>
<reference evidence="3 4" key="1">
    <citation type="submission" date="2024-02" db="EMBL/GenBank/DDBJ databases">
        <authorList>
            <person name="Vignale AGUSTIN F."/>
            <person name="Sosa J E."/>
            <person name="Modenutti C."/>
        </authorList>
    </citation>
    <scope>NUCLEOTIDE SEQUENCE [LARGE SCALE GENOMIC DNA]</scope>
</reference>
<dbReference type="InterPro" id="IPR036397">
    <property type="entry name" value="RNaseH_sf"/>
</dbReference>
<evidence type="ECO:0000313" key="4">
    <source>
        <dbReference type="Proteomes" id="UP001642360"/>
    </source>
</evidence>
<evidence type="ECO:0000256" key="1">
    <source>
        <dbReference type="SAM" id="MobiDB-lite"/>
    </source>
</evidence>
<feature type="compositionally biased region" description="Basic and acidic residues" evidence="1">
    <location>
        <begin position="10"/>
        <end position="24"/>
    </location>
</feature>
<accession>A0ABC8SHP8</accession>
<dbReference type="Pfam" id="PF13456">
    <property type="entry name" value="RVT_3"/>
    <property type="match status" value="1"/>
</dbReference>